<organism evidence="7 8">
    <name type="scientific">Salinibacillus aidingensis</name>
    <dbReference type="NCBI Taxonomy" id="237684"/>
    <lineage>
        <taxon>Bacteria</taxon>
        <taxon>Bacillati</taxon>
        <taxon>Bacillota</taxon>
        <taxon>Bacilli</taxon>
        <taxon>Bacillales</taxon>
        <taxon>Bacillaceae</taxon>
        <taxon>Salinibacillus</taxon>
    </lineage>
</organism>
<reference evidence="8" key="1">
    <citation type="journal article" date="2019" name="Int. J. Syst. Evol. Microbiol.">
        <title>The Global Catalogue of Microorganisms (GCM) 10K type strain sequencing project: providing services to taxonomists for standard genome sequencing and annotation.</title>
        <authorList>
            <consortium name="The Broad Institute Genomics Platform"/>
            <consortium name="The Broad Institute Genome Sequencing Center for Infectious Disease"/>
            <person name="Wu L."/>
            <person name="Ma J."/>
        </authorList>
    </citation>
    <scope>NUCLEOTIDE SEQUENCE [LARGE SCALE GENOMIC DNA]</scope>
    <source>
        <strain evidence="8">JCM 12389</strain>
    </source>
</reference>
<dbReference type="Gene3D" id="1.10.287.950">
    <property type="entry name" value="Methyl-accepting chemotaxis protein"/>
    <property type="match status" value="1"/>
</dbReference>
<feature type="transmembrane region" description="Helical" evidence="5">
    <location>
        <begin position="49"/>
        <end position="68"/>
    </location>
</feature>
<dbReference type="PANTHER" id="PTHR32089:SF112">
    <property type="entry name" value="LYSOZYME-LIKE PROTEIN-RELATED"/>
    <property type="match status" value="1"/>
</dbReference>
<evidence type="ECO:0000256" key="2">
    <source>
        <dbReference type="ARBA" id="ARBA00029447"/>
    </source>
</evidence>
<dbReference type="SUPFAM" id="SSF58104">
    <property type="entry name" value="Methyl-accepting chemotaxis protein (MCP) signaling domain"/>
    <property type="match status" value="1"/>
</dbReference>
<dbReference type="PRINTS" id="PR00260">
    <property type="entry name" value="CHEMTRNSDUCR"/>
</dbReference>
<feature type="transmembrane region" description="Helical" evidence="5">
    <location>
        <begin position="121"/>
        <end position="140"/>
    </location>
</feature>
<dbReference type="RefSeq" id="WP_343838865.1">
    <property type="nucleotide sequence ID" value="NZ_BAAADO010000002.1"/>
</dbReference>
<feature type="transmembrane region" description="Helical" evidence="5">
    <location>
        <begin position="77"/>
        <end position="94"/>
    </location>
</feature>
<evidence type="ECO:0000256" key="1">
    <source>
        <dbReference type="ARBA" id="ARBA00023224"/>
    </source>
</evidence>
<dbReference type="InterPro" id="IPR004090">
    <property type="entry name" value="Chemotax_Me-accpt_rcpt"/>
</dbReference>
<dbReference type="CDD" id="cd11386">
    <property type="entry name" value="MCP_signal"/>
    <property type="match status" value="1"/>
</dbReference>
<feature type="transmembrane region" description="Helical" evidence="5">
    <location>
        <begin position="152"/>
        <end position="171"/>
    </location>
</feature>
<name>A0ABP3KWK4_9BACI</name>
<evidence type="ECO:0000259" key="6">
    <source>
        <dbReference type="PROSITE" id="PS50111"/>
    </source>
</evidence>
<evidence type="ECO:0000313" key="7">
    <source>
        <dbReference type="EMBL" id="GAA0488454.1"/>
    </source>
</evidence>
<evidence type="ECO:0000256" key="4">
    <source>
        <dbReference type="SAM" id="Coils"/>
    </source>
</evidence>
<keyword evidence="4" id="KW-0175">Coiled coil</keyword>
<dbReference type="PANTHER" id="PTHR32089">
    <property type="entry name" value="METHYL-ACCEPTING CHEMOTAXIS PROTEIN MCPB"/>
    <property type="match status" value="1"/>
</dbReference>
<dbReference type="SMART" id="SM00283">
    <property type="entry name" value="MA"/>
    <property type="match status" value="1"/>
</dbReference>
<keyword evidence="1 3" id="KW-0807">Transducer</keyword>
<sequence length="506" mass="55272">MLLDKAKNQAILVLSAVVLIASFIVHFLHRVLNVSEAWGYEAANQIPMVTNAILVIPVILFVVSVLLFRKQKNHSQLPLFNTLTITFSSISMIAGGEGMIEYHFSIFMVVAMIGYYESIRLITIMTAVFAVQHLAGFFFISEYVFGTEAYPLSMIVIHAVFLIGTSGAIIWQTRLKRKLIADLDEKEQKNQILSEIIDQLSTNSEKITRSSAELKENATSNQTALKEMVASIQEISSEADTQREQTMDSSQVIQEVASGIEQIAQTSSQVSAGAKHTTDKVSEGNGMIQRTVQQMNDINQRVHTSSDSVQALSHRSKEIEEIVEIITDIADQTNLLALNAAIEAARAGEHGKGFAVVADEVRKLAEQSGTSAGKITELVHAIQKDTKTSSEAMDQVTTEVKEGLEVVHKTGAIFNQIHTSVEDVASQIKEISASAEEVSTATEQASSAIQEMASFAQTASDRAQEVAESSGTQLSSVEFLSDLIDTLDQVTHELKGLITQTEKLHD</sequence>
<keyword evidence="5" id="KW-1133">Transmembrane helix</keyword>
<evidence type="ECO:0000313" key="8">
    <source>
        <dbReference type="Proteomes" id="UP001500880"/>
    </source>
</evidence>
<dbReference type="InterPro" id="IPR004089">
    <property type="entry name" value="MCPsignal_dom"/>
</dbReference>
<keyword evidence="5" id="KW-0812">Transmembrane</keyword>
<proteinExistence type="inferred from homology"/>
<comment type="caution">
    <text evidence="7">The sequence shown here is derived from an EMBL/GenBank/DDBJ whole genome shotgun (WGS) entry which is preliminary data.</text>
</comment>
<feature type="transmembrane region" description="Helical" evidence="5">
    <location>
        <begin position="12"/>
        <end position="29"/>
    </location>
</feature>
<comment type="similarity">
    <text evidence="2">Belongs to the methyl-accepting chemotaxis (MCP) protein family.</text>
</comment>
<dbReference type="Pfam" id="PF00015">
    <property type="entry name" value="MCPsignal"/>
    <property type="match status" value="1"/>
</dbReference>
<dbReference type="Proteomes" id="UP001500880">
    <property type="component" value="Unassembled WGS sequence"/>
</dbReference>
<keyword evidence="5" id="KW-0472">Membrane</keyword>
<feature type="coiled-coil region" evidence="4">
    <location>
        <begin position="176"/>
        <end position="245"/>
    </location>
</feature>
<dbReference type="EMBL" id="BAAADO010000002">
    <property type="protein sequence ID" value="GAA0488454.1"/>
    <property type="molecule type" value="Genomic_DNA"/>
</dbReference>
<gene>
    <name evidence="7" type="ORF">GCM10008986_12700</name>
</gene>
<dbReference type="PROSITE" id="PS50111">
    <property type="entry name" value="CHEMOTAXIS_TRANSDUC_2"/>
    <property type="match status" value="1"/>
</dbReference>
<evidence type="ECO:0000256" key="5">
    <source>
        <dbReference type="SAM" id="Phobius"/>
    </source>
</evidence>
<feature type="domain" description="Methyl-accepting transducer" evidence="6">
    <location>
        <begin position="217"/>
        <end position="453"/>
    </location>
</feature>
<protein>
    <recommendedName>
        <fullName evidence="6">Methyl-accepting transducer domain-containing protein</fullName>
    </recommendedName>
</protein>
<keyword evidence="8" id="KW-1185">Reference proteome</keyword>
<accession>A0ABP3KWK4</accession>
<evidence type="ECO:0000256" key="3">
    <source>
        <dbReference type="PROSITE-ProRule" id="PRU00284"/>
    </source>
</evidence>